<comment type="caution">
    <text evidence="3">The sequence shown here is derived from an EMBL/GenBank/DDBJ whole genome shotgun (WGS) entry which is preliminary data.</text>
</comment>
<dbReference type="InterPro" id="IPR043605">
    <property type="entry name" value="DUF883_C"/>
</dbReference>
<sequence length="165" mass="18001">MKVGESWSNGYAIHAGLSFRQDGTPIAPRTCASLDAHRDFIAFKRFPVEASMADNDRALEPVNAIKTERADSAYEFPTSDNMTSSNGDHSSFREASKSWDAGNDATSTSNLRSDAKARFADMQDAMTRKYRAAADTTDDFVHENPWKAITMAALVGVVVGMLAAR</sequence>
<evidence type="ECO:0000256" key="1">
    <source>
        <dbReference type="SAM" id="MobiDB-lite"/>
    </source>
</evidence>
<feature type="region of interest" description="Disordered" evidence="1">
    <location>
        <begin position="70"/>
        <end position="107"/>
    </location>
</feature>
<name>A0A656QLY6_9BURK</name>
<reference evidence="3 4" key="1">
    <citation type="submission" date="2014-03" db="EMBL/GenBank/DDBJ databases">
        <title>Draft Genome Sequences of Four Burkholderia Strains.</title>
        <authorList>
            <person name="Liu X.Y."/>
            <person name="Li C.X."/>
            <person name="Xu J.H."/>
        </authorList>
    </citation>
    <scope>NUCLEOTIDE SEQUENCE [LARGE SCALE GENOMIC DNA]</scope>
    <source>
        <strain evidence="3 4">OP-1</strain>
    </source>
</reference>
<dbReference type="Proteomes" id="UP000027451">
    <property type="component" value="Unassembled WGS sequence"/>
</dbReference>
<dbReference type="EMBL" id="JFHD01000004">
    <property type="protein sequence ID" value="KDR31921.1"/>
    <property type="molecule type" value="Genomic_DNA"/>
</dbReference>
<organism evidence="3 4">
    <name type="scientific">Caballeronia zhejiangensis</name>
    <dbReference type="NCBI Taxonomy" id="871203"/>
    <lineage>
        <taxon>Bacteria</taxon>
        <taxon>Pseudomonadati</taxon>
        <taxon>Pseudomonadota</taxon>
        <taxon>Betaproteobacteria</taxon>
        <taxon>Burkholderiales</taxon>
        <taxon>Burkholderiaceae</taxon>
        <taxon>Caballeronia</taxon>
    </lineage>
</organism>
<evidence type="ECO:0000313" key="4">
    <source>
        <dbReference type="Proteomes" id="UP000027451"/>
    </source>
</evidence>
<dbReference type="Pfam" id="PF19029">
    <property type="entry name" value="DUF883_C"/>
    <property type="match status" value="1"/>
</dbReference>
<gene>
    <name evidence="3" type="ORF">BG60_25020</name>
</gene>
<accession>A0A656QLY6</accession>
<dbReference type="AlphaFoldDB" id="A0A656QLY6"/>
<feature type="domain" description="DUF883" evidence="2">
    <location>
        <begin position="137"/>
        <end position="165"/>
    </location>
</feature>
<proteinExistence type="predicted"/>
<keyword evidence="4" id="KW-1185">Reference proteome</keyword>
<feature type="compositionally biased region" description="Polar residues" evidence="1">
    <location>
        <begin position="78"/>
        <end position="89"/>
    </location>
</feature>
<evidence type="ECO:0000259" key="2">
    <source>
        <dbReference type="Pfam" id="PF19029"/>
    </source>
</evidence>
<evidence type="ECO:0000313" key="3">
    <source>
        <dbReference type="EMBL" id="KDR31921.1"/>
    </source>
</evidence>
<protein>
    <recommendedName>
        <fullName evidence="2">DUF883 domain-containing protein</fullName>
    </recommendedName>
</protein>